<keyword evidence="2" id="KW-0812">Transmembrane</keyword>
<sequence length="343" mass="36500">MANVTIDDSDPSIIYLPAWNTRNASVPCPTCTANPQADLMFDETWHDGTFYPSGSTDFPNIPITASMLFNGTAMYVFCALAESSTSLDGDSDMSFYIDGDLKGTFLMIAPGNVGVYDYNVPVFAIDSLTPEEHNFTLQGGHVNGFESLVLLDRMVYTAFNSSLTSESSSSSTSASLTSTSSGSFQPTLSPGSATKKSLSSIIGLAVAVPIVVLLLAAVALCLFLKRRKRRGDSRRTIHTIDPIALPISPPMTSVWSSDSLSSPSSHHSALHRKAPRRDRTSLKLSTRYLVSTPLPNHSPATGSQASASAPVPVENEAVDNNEPPPPYDKGMGRGATILSVGES</sequence>
<evidence type="ECO:0000256" key="2">
    <source>
        <dbReference type="SAM" id="Phobius"/>
    </source>
</evidence>
<accession>A0A6A4HHV0</accession>
<organism evidence="3 4">
    <name type="scientific">Gymnopus androsaceus JB14</name>
    <dbReference type="NCBI Taxonomy" id="1447944"/>
    <lineage>
        <taxon>Eukaryota</taxon>
        <taxon>Fungi</taxon>
        <taxon>Dikarya</taxon>
        <taxon>Basidiomycota</taxon>
        <taxon>Agaricomycotina</taxon>
        <taxon>Agaricomycetes</taxon>
        <taxon>Agaricomycetidae</taxon>
        <taxon>Agaricales</taxon>
        <taxon>Marasmiineae</taxon>
        <taxon>Omphalotaceae</taxon>
        <taxon>Gymnopus</taxon>
    </lineage>
</organism>
<feature type="compositionally biased region" description="Low complexity" evidence="1">
    <location>
        <begin position="255"/>
        <end position="267"/>
    </location>
</feature>
<feature type="region of interest" description="Disordered" evidence="1">
    <location>
        <begin position="255"/>
        <end position="343"/>
    </location>
</feature>
<feature type="region of interest" description="Disordered" evidence="1">
    <location>
        <begin position="164"/>
        <end position="190"/>
    </location>
</feature>
<proteinExistence type="predicted"/>
<evidence type="ECO:0000256" key="1">
    <source>
        <dbReference type="SAM" id="MobiDB-lite"/>
    </source>
</evidence>
<protein>
    <submittedName>
        <fullName evidence="3">Uncharacterized protein</fullName>
    </submittedName>
</protein>
<dbReference type="OrthoDB" id="3245657at2759"/>
<dbReference type="Proteomes" id="UP000799118">
    <property type="component" value="Unassembled WGS sequence"/>
</dbReference>
<feature type="compositionally biased region" description="Polar residues" evidence="1">
    <location>
        <begin position="293"/>
        <end position="307"/>
    </location>
</feature>
<keyword evidence="2" id="KW-1133">Transmembrane helix</keyword>
<dbReference type="AlphaFoldDB" id="A0A6A4HHV0"/>
<keyword evidence="4" id="KW-1185">Reference proteome</keyword>
<feature type="compositionally biased region" description="Low complexity" evidence="1">
    <location>
        <begin position="164"/>
        <end position="183"/>
    </location>
</feature>
<dbReference type="EMBL" id="ML769494">
    <property type="protein sequence ID" value="KAE9397636.1"/>
    <property type="molecule type" value="Genomic_DNA"/>
</dbReference>
<evidence type="ECO:0000313" key="4">
    <source>
        <dbReference type="Proteomes" id="UP000799118"/>
    </source>
</evidence>
<gene>
    <name evidence="3" type="ORF">BT96DRAFT_921335</name>
</gene>
<reference evidence="3" key="1">
    <citation type="journal article" date="2019" name="Environ. Microbiol.">
        <title>Fungal ecological strategies reflected in gene transcription - a case study of two litter decomposers.</title>
        <authorList>
            <person name="Barbi F."/>
            <person name="Kohler A."/>
            <person name="Barry K."/>
            <person name="Baskaran P."/>
            <person name="Daum C."/>
            <person name="Fauchery L."/>
            <person name="Ihrmark K."/>
            <person name="Kuo A."/>
            <person name="LaButti K."/>
            <person name="Lipzen A."/>
            <person name="Morin E."/>
            <person name="Grigoriev I.V."/>
            <person name="Henrissat B."/>
            <person name="Lindahl B."/>
            <person name="Martin F."/>
        </authorList>
    </citation>
    <scope>NUCLEOTIDE SEQUENCE</scope>
    <source>
        <strain evidence="3">JB14</strain>
    </source>
</reference>
<name>A0A6A4HHV0_9AGAR</name>
<evidence type="ECO:0000313" key="3">
    <source>
        <dbReference type="EMBL" id="KAE9397636.1"/>
    </source>
</evidence>
<feature type="transmembrane region" description="Helical" evidence="2">
    <location>
        <begin position="201"/>
        <end position="224"/>
    </location>
</feature>
<keyword evidence="2" id="KW-0472">Membrane</keyword>